<evidence type="ECO:0000313" key="1">
    <source>
        <dbReference type="EMBL" id="EWS74512.1"/>
    </source>
</evidence>
<dbReference type="EMBL" id="GG662707">
    <property type="protein sequence ID" value="EWS74512.1"/>
    <property type="molecule type" value="Genomic_DNA"/>
</dbReference>
<name>W7XAZ0_TETTS</name>
<protein>
    <submittedName>
        <fullName evidence="1">Uncharacterized protein</fullName>
    </submittedName>
</protein>
<dbReference type="RefSeq" id="XP_012652942.1">
    <property type="nucleotide sequence ID" value="XM_012797488.1"/>
</dbReference>
<dbReference type="GeneID" id="24439970"/>
<accession>W7XAZ0</accession>
<organism evidence="1 2">
    <name type="scientific">Tetrahymena thermophila (strain SB210)</name>
    <dbReference type="NCBI Taxonomy" id="312017"/>
    <lineage>
        <taxon>Eukaryota</taxon>
        <taxon>Sar</taxon>
        <taxon>Alveolata</taxon>
        <taxon>Ciliophora</taxon>
        <taxon>Intramacronucleata</taxon>
        <taxon>Oligohymenophorea</taxon>
        <taxon>Hymenostomatida</taxon>
        <taxon>Tetrahymenina</taxon>
        <taxon>Tetrahymenidae</taxon>
        <taxon>Tetrahymena</taxon>
    </lineage>
</organism>
<proteinExistence type="predicted"/>
<reference evidence="2" key="1">
    <citation type="journal article" date="2006" name="PLoS Biol.">
        <title>Macronuclear genome sequence of the ciliate Tetrahymena thermophila, a model eukaryote.</title>
        <authorList>
            <person name="Eisen J.A."/>
            <person name="Coyne R.S."/>
            <person name="Wu M."/>
            <person name="Wu D."/>
            <person name="Thiagarajan M."/>
            <person name="Wortman J.R."/>
            <person name="Badger J.H."/>
            <person name="Ren Q."/>
            <person name="Amedeo P."/>
            <person name="Jones K.M."/>
            <person name="Tallon L.J."/>
            <person name="Delcher A.L."/>
            <person name="Salzberg S.L."/>
            <person name="Silva J.C."/>
            <person name="Haas B.J."/>
            <person name="Majoros W.H."/>
            <person name="Farzad M."/>
            <person name="Carlton J.M."/>
            <person name="Smith R.K. Jr."/>
            <person name="Garg J."/>
            <person name="Pearlman R.E."/>
            <person name="Karrer K.M."/>
            <person name="Sun L."/>
            <person name="Manning G."/>
            <person name="Elde N.C."/>
            <person name="Turkewitz A.P."/>
            <person name="Asai D.J."/>
            <person name="Wilkes D.E."/>
            <person name="Wang Y."/>
            <person name="Cai H."/>
            <person name="Collins K."/>
            <person name="Stewart B.A."/>
            <person name="Lee S.R."/>
            <person name="Wilamowska K."/>
            <person name="Weinberg Z."/>
            <person name="Ruzzo W.L."/>
            <person name="Wloga D."/>
            <person name="Gaertig J."/>
            <person name="Frankel J."/>
            <person name="Tsao C.-C."/>
            <person name="Gorovsky M.A."/>
            <person name="Keeling P.J."/>
            <person name="Waller R.F."/>
            <person name="Patron N.J."/>
            <person name="Cherry J.M."/>
            <person name="Stover N.A."/>
            <person name="Krieger C.J."/>
            <person name="del Toro C."/>
            <person name="Ryder H.F."/>
            <person name="Williamson S.C."/>
            <person name="Barbeau R.A."/>
            <person name="Hamilton E.P."/>
            <person name="Orias E."/>
        </authorList>
    </citation>
    <scope>NUCLEOTIDE SEQUENCE [LARGE SCALE GENOMIC DNA]</scope>
    <source>
        <strain evidence="2">SB210</strain>
    </source>
</reference>
<dbReference type="KEGG" id="tet:TTHERM_000640069"/>
<keyword evidence="2" id="KW-1185">Reference proteome</keyword>
<dbReference type="Proteomes" id="UP000009168">
    <property type="component" value="Unassembled WGS sequence"/>
</dbReference>
<dbReference type="InParanoid" id="W7XAZ0"/>
<gene>
    <name evidence="1" type="ORF">TTHERM_000640069</name>
</gene>
<evidence type="ECO:0000313" key="2">
    <source>
        <dbReference type="Proteomes" id="UP000009168"/>
    </source>
</evidence>
<dbReference type="AlphaFoldDB" id="W7XAZ0"/>
<sequence length="138" mass="16355">MTTMHRFLDNLYELSILSRNGLNVMQEFLRVCERNSDLEDQVICKLASYFKSLSASDCYDLSSRLFQNFKQQQEAQSSNDVYNQQTFAPFNQQKLPCKNQKKQLQNLQNKENKNNTLQLLSPNLNNKLDFNIKKYDWK</sequence>